<dbReference type="PANTHER" id="PTHR13068">
    <property type="entry name" value="CGI-12 PROTEIN-RELATED"/>
    <property type="match status" value="1"/>
</dbReference>
<dbReference type="Proteomes" id="UP001202328">
    <property type="component" value="Unassembled WGS sequence"/>
</dbReference>
<dbReference type="Pfam" id="PF02536">
    <property type="entry name" value="mTERF"/>
    <property type="match status" value="1"/>
</dbReference>
<gene>
    <name evidence="4" type="ORF">MKW98_001214</name>
</gene>
<dbReference type="FunFam" id="1.25.70.10:FF:000001">
    <property type="entry name" value="Mitochondrial transcription termination factor-like"/>
    <property type="match status" value="1"/>
</dbReference>
<comment type="similarity">
    <text evidence="1">Belongs to the mTERF family.</text>
</comment>
<dbReference type="AlphaFoldDB" id="A0AAD4SU17"/>
<keyword evidence="2" id="KW-0804">Transcription</keyword>
<organism evidence="4 5">
    <name type="scientific">Papaver atlanticum</name>
    <dbReference type="NCBI Taxonomy" id="357466"/>
    <lineage>
        <taxon>Eukaryota</taxon>
        <taxon>Viridiplantae</taxon>
        <taxon>Streptophyta</taxon>
        <taxon>Embryophyta</taxon>
        <taxon>Tracheophyta</taxon>
        <taxon>Spermatophyta</taxon>
        <taxon>Magnoliopsida</taxon>
        <taxon>Ranunculales</taxon>
        <taxon>Papaveraceae</taxon>
        <taxon>Papaveroideae</taxon>
        <taxon>Papaver</taxon>
    </lineage>
</organism>
<evidence type="ECO:0008006" key="6">
    <source>
        <dbReference type="Google" id="ProtNLM"/>
    </source>
</evidence>
<evidence type="ECO:0000256" key="1">
    <source>
        <dbReference type="ARBA" id="ARBA00007692"/>
    </source>
</evidence>
<comment type="caution">
    <text evidence="4">The sequence shown here is derived from an EMBL/GenBank/DDBJ whole genome shotgun (WGS) entry which is preliminary data.</text>
</comment>
<name>A0AAD4SU17_9MAGN</name>
<evidence type="ECO:0000256" key="2">
    <source>
        <dbReference type="ARBA" id="ARBA00022472"/>
    </source>
</evidence>
<reference evidence="4" key="1">
    <citation type="submission" date="2022-04" db="EMBL/GenBank/DDBJ databases">
        <title>A functionally conserved STORR gene fusion in Papaver species that diverged 16.8 million years ago.</title>
        <authorList>
            <person name="Catania T."/>
        </authorList>
    </citation>
    <scope>NUCLEOTIDE SEQUENCE</scope>
    <source>
        <strain evidence="4">S-188037</strain>
    </source>
</reference>
<dbReference type="InterPro" id="IPR038538">
    <property type="entry name" value="MTERF_sf"/>
</dbReference>
<dbReference type="SMART" id="SM00733">
    <property type="entry name" value="Mterf"/>
    <property type="match status" value="6"/>
</dbReference>
<evidence type="ECO:0000313" key="4">
    <source>
        <dbReference type="EMBL" id="KAI3919958.1"/>
    </source>
</evidence>
<dbReference type="Gene3D" id="1.25.70.10">
    <property type="entry name" value="Transcription termination factor 3, mitochondrial"/>
    <property type="match status" value="1"/>
</dbReference>
<dbReference type="InterPro" id="IPR003690">
    <property type="entry name" value="MTERF"/>
</dbReference>
<dbReference type="EMBL" id="JAJJMB010008870">
    <property type="protein sequence ID" value="KAI3919958.1"/>
    <property type="molecule type" value="Genomic_DNA"/>
</dbReference>
<keyword evidence="5" id="KW-1185">Reference proteome</keyword>
<evidence type="ECO:0000313" key="5">
    <source>
        <dbReference type="Proteomes" id="UP001202328"/>
    </source>
</evidence>
<keyword evidence="2" id="KW-0806">Transcription termination</keyword>
<keyword evidence="2" id="KW-0805">Transcription regulation</keyword>
<accession>A0AAD4SU17</accession>
<protein>
    <recommendedName>
        <fullName evidence="6">Mitochondrial transcription termination factor</fullName>
    </recommendedName>
</protein>
<dbReference type="PANTHER" id="PTHR13068:SF173">
    <property type="entry name" value="EMB|CAB62602.1"/>
    <property type="match status" value="1"/>
</dbReference>
<proteinExistence type="inferred from homology"/>
<sequence length="341" mass="38927">MYTLSKNIHLLSGRNSFINSFSLKNEKPIAIKINSTDINNVPDFLKKNGFSDSYINSIISRYPRLISTKVKTLQPKFTLLQELGLSTSDITDLIHKNPSILAYSIDTTLLPNINFLQSYFHSNANIVKALKKSNWLLTMDLPKIIGSNVEILSECGVRDERISSFMLQYPRFFTLKADQMKNNVSRAEKFGFKKGSGMFIHALFVLSCMNEATVKAKFEMFERYGWSESDIVSAFKKSPYCLGVSEQKVKAVADFFIEELGYSHMDISSKPTLFSYSLEKRVKPRYEVLKILKSKGLVKSTPSLLSVMDMPEKKFLEKFVLVHIEEVPDRILQTLNYSILS</sequence>
<keyword evidence="3" id="KW-0809">Transit peptide</keyword>
<dbReference type="GO" id="GO:0003676">
    <property type="term" value="F:nucleic acid binding"/>
    <property type="evidence" value="ECO:0007669"/>
    <property type="project" value="InterPro"/>
</dbReference>
<evidence type="ECO:0000256" key="3">
    <source>
        <dbReference type="ARBA" id="ARBA00022946"/>
    </source>
</evidence>
<dbReference type="GO" id="GO:0006353">
    <property type="term" value="P:DNA-templated transcription termination"/>
    <property type="evidence" value="ECO:0007669"/>
    <property type="project" value="UniProtKB-KW"/>
</dbReference>